<organism evidence="3 4">
    <name type="scientific">Kribbella flavida (strain DSM 17836 / JCM 10339 / NBRC 14399)</name>
    <dbReference type="NCBI Taxonomy" id="479435"/>
    <lineage>
        <taxon>Bacteria</taxon>
        <taxon>Bacillati</taxon>
        <taxon>Actinomycetota</taxon>
        <taxon>Actinomycetes</taxon>
        <taxon>Propionibacteriales</taxon>
        <taxon>Kribbellaceae</taxon>
        <taxon>Kribbella</taxon>
    </lineage>
</organism>
<feature type="domain" description="Amidohydrolase-related" evidence="2">
    <location>
        <begin position="27"/>
        <end position="296"/>
    </location>
</feature>
<dbReference type="Proteomes" id="UP000007967">
    <property type="component" value="Chromosome"/>
</dbReference>
<dbReference type="KEGG" id="kfl:Kfla_0868"/>
<dbReference type="GO" id="GO:0019748">
    <property type="term" value="P:secondary metabolic process"/>
    <property type="evidence" value="ECO:0007669"/>
    <property type="project" value="TreeGrafter"/>
</dbReference>
<evidence type="ECO:0000313" key="4">
    <source>
        <dbReference type="Proteomes" id="UP000007967"/>
    </source>
</evidence>
<dbReference type="GO" id="GO:0016831">
    <property type="term" value="F:carboxy-lyase activity"/>
    <property type="evidence" value="ECO:0007669"/>
    <property type="project" value="InterPro"/>
</dbReference>
<dbReference type="HOGENOM" id="CLU_044590_0_0_11"/>
<proteinExistence type="predicted"/>
<dbReference type="EMBL" id="CP001736">
    <property type="protein sequence ID" value="ADB29973.1"/>
    <property type="molecule type" value="Genomic_DNA"/>
</dbReference>
<dbReference type="STRING" id="479435.Kfla_0868"/>
<evidence type="ECO:0000313" key="3">
    <source>
        <dbReference type="EMBL" id="ADB29973.1"/>
    </source>
</evidence>
<gene>
    <name evidence="3" type="ordered locus">Kfla_0868</name>
</gene>
<dbReference type="PANTHER" id="PTHR21240:SF28">
    <property type="entry name" value="ISO-OROTATE DECARBOXYLASE (EUROFUNG)"/>
    <property type="match status" value="1"/>
</dbReference>
<dbReference type="eggNOG" id="COG2159">
    <property type="taxonomic scope" value="Bacteria"/>
</dbReference>
<name>D2PZX5_KRIFD</name>
<dbReference type="SMR" id="D2PZX5"/>
<sequence length="297" mass="33100">MPCVYSVRMRDEGVPAWWQRLGLEGLVDVHVHFLPDPVMDAVWSYFDRAEQHYGVAWPVQYRTPVAERLQTLEDLGVRRFPALVYPHKPDMAAWLNTWAREFAAATPGCVPSGTFYPEPGAAQYVKEALDLGTRIFKVHVQVGDYDPRDAELHAVWGQLAEAGVPVVVHCGSGPIPGHHTGPGPFGDVLRKHPRLTAVIAHLGMPEYAEHLALAEAYPNVHLDTTMALTPFTEALAPYPRELRPRMATLQNRVVLGSDFPNIPYEYAVQLAALERLDLGDDWLRSVCWDNGARLLGA</sequence>
<dbReference type="GO" id="GO:0016787">
    <property type="term" value="F:hydrolase activity"/>
    <property type="evidence" value="ECO:0007669"/>
    <property type="project" value="UniProtKB-KW"/>
</dbReference>
<dbReference type="Gene3D" id="3.20.20.140">
    <property type="entry name" value="Metal-dependent hydrolases"/>
    <property type="match status" value="1"/>
</dbReference>
<dbReference type="InterPro" id="IPR006680">
    <property type="entry name" value="Amidohydro-rel"/>
</dbReference>
<reference evidence="4" key="1">
    <citation type="submission" date="2009-09" db="EMBL/GenBank/DDBJ databases">
        <title>The complete genome of Kribbella flavida DSM 17836.</title>
        <authorList>
            <consortium name="US DOE Joint Genome Institute (JGI-PGF)"/>
            <person name="Lucas S."/>
            <person name="Copeland A."/>
            <person name="Lapidus A."/>
            <person name="Glavina del Rio T."/>
            <person name="Dalin E."/>
            <person name="Tice H."/>
            <person name="Bruce D."/>
            <person name="Goodwin L."/>
            <person name="Pitluck S."/>
            <person name="Kyrpides N."/>
            <person name="Mavromatis K."/>
            <person name="Ivanova N."/>
            <person name="Saunders E."/>
            <person name="Brettin T."/>
            <person name="Detter J.C."/>
            <person name="Han C."/>
            <person name="Larimer F."/>
            <person name="Land M."/>
            <person name="Hauser L."/>
            <person name="Markowitz V."/>
            <person name="Cheng J.-F."/>
            <person name="Hugenholtz P."/>
            <person name="Woyke T."/>
            <person name="Wu D."/>
            <person name="Pukall R."/>
            <person name="Klenk H.-P."/>
            <person name="Eisen J.A."/>
        </authorList>
    </citation>
    <scope>NUCLEOTIDE SEQUENCE [LARGE SCALE GENOMIC DNA]</scope>
    <source>
        <strain evidence="4">DSM 17836 / JCM 10339 / NBRC 14399</strain>
    </source>
</reference>
<dbReference type="InterPro" id="IPR032466">
    <property type="entry name" value="Metal_Hydrolase"/>
</dbReference>
<keyword evidence="4" id="KW-1185">Reference proteome</keyword>
<dbReference type="InterPro" id="IPR032465">
    <property type="entry name" value="ACMSD"/>
</dbReference>
<dbReference type="AlphaFoldDB" id="D2PZX5"/>
<dbReference type="CDD" id="cd01292">
    <property type="entry name" value="metallo-dependent_hydrolases"/>
    <property type="match status" value="1"/>
</dbReference>
<dbReference type="SUPFAM" id="SSF51556">
    <property type="entry name" value="Metallo-dependent hydrolases"/>
    <property type="match status" value="1"/>
</dbReference>
<evidence type="ECO:0000256" key="1">
    <source>
        <dbReference type="ARBA" id="ARBA00023239"/>
    </source>
</evidence>
<dbReference type="Pfam" id="PF04909">
    <property type="entry name" value="Amidohydro_2"/>
    <property type="match status" value="1"/>
</dbReference>
<dbReference type="GO" id="GO:0005737">
    <property type="term" value="C:cytoplasm"/>
    <property type="evidence" value="ECO:0007669"/>
    <property type="project" value="TreeGrafter"/>
</dbReference>
<keyword evidence="3" id="KW-0378">Hydrolase</keyword>
<evidence type="ECO:0000259" key="2">
    <source>
        <dbReference type="Pfam" id="PF04909"/>
    </source>
</evidence>
<keyword evidence="1" id="KW-0456">Lyase</keyword>
<protein>
    <submittedName>
        <fullName evidence="3">Amidohydrolase 2</fullName>
    </submittedName>
</protein>
<reference evidence="3 4" key="2">
    <citation type="journal article" date="2010" name="Stand. Genomic Sci.">
        <title>Complete genome sequence of Kribbella flavida type strain (IFO 14399).</title>
        <authorList>
            <person name="Pukall R."/>
            <person name="Lapidus A."/>
            <person name="Glavina Del Rio T."/>
            <person name="Copeland A."/>
            <person name="Tice H."/>
            <person name="Cheng J.-F."/>
            <person name="Lucas S."/>
            <person name="Chen F."/>
            <person name="Nolan M."/>
            <person name="LaButti K."/>
            <person name="Pati A."/>
            <person name="Ivanova N."/>
            <person name="Mavrommatis K."/>
            <person name="Mikhailova N."/>
            <person name="Pitluck S."/>
            <person name="Bruce D."/>
            <person name="Goodwin L."/>
            <person name="Land M."/>
            <person name="Hauser L."/>
            <person name="Chang Y.-J."/>
            <person name="Jeffries C.D."/>
            <person name="Chen A."/>
            <person name="Palaniappan K."/>
            <person name="Chain P."/>
            <person name="Rohde M."/>
            <person name="Goeker M."/>
            <person name="Bristow J."/>
            <person name="Eisen J.A."/>
            <person name="Markowitz V."/>
            <person name="Hugenholtz P."/>
            <person name="Kyrpides N.C."/>
            <person name="Klenk H.-P."/>
            <person name="Brettin T."/>
        </authorList>
    </citation>
    <scope>NUCLEOTIDE SEQUENCE [LARGE SCALE GENOMIC DNA]</scope>
    <source>
        <strain evidence="4">DSM 17836 / JCM 10339 / NBRC 14399</strain>
    </source>
</reference>
<dbReference type="PANTHER" id="PTHR21240">
    <property type="entry name" value="2-AMINO-3-CARBOXYLMUCONATE-6-SEMIALDEHYDE DECARBOXYLASE"/>
    <property type="match status" value="1"/>
</dbReference>
<accession>D2PZX5</accession>